<protein>
    <submittedName>
        <fullName evidence="4">Lipase (inferred by orthology to a zebrafish protein)</fullName>
    </submittedName>
</protein>
<keyword evidence="1" id="KW-0442">Lipid degradation</keyword>
<dbReference type="Gene3D" id="3.40.50.1820">
    <property type="entry name" value="alpha/beta hydrolase"/>
    <property type="match status" value="1"/>
</dbReference>
<dbReference type="Pfam" id="PF00561">
    <property type="entry name" value="Abhydrolase_1"/>
    <property type="match status" value="1"/>
</dbReference>
<dbReference type="GO" id="GO:0016042">
    <property type="term" value="P:lipid catabolic process"/>
    <property type="evidence" value="ECO:0007669"/>
    <property type="project" value="UniProtKB-KW"/>
</dbReference>
<evidence type="ECO:0000256" key="2">
    <source>
        <dbReference type="ARBA" id="ARBA00023098"/>
    </source>
</evidence>
<reference evidence="4" key="1">
    <citation type="submission" date="2017-02" db="UniProtKB">
        <authorList>
            <consortium name="WormBaseParasite"/>
        </authorList>
    </citation>
    <scope>IDENTIFICATION</scope>
</reference>
<evidence type="ECO:0000259" key="3">
    <source>
        <dbReference type="Pfam" id="PF00561"/>
    </source>
</evidence>
<dbReference type="SUPFAM" id="SSF53474">
    <property type="entry name" value="alpha/beta-Hydrolases"/>
    <property type="match status" value="1"/>
</dbReference>
<sequence>LFVAAFLFADAGFDVWMGNVRGNIYSTEHEKFSRSTDEYWRFSWDEMSKYDLDAMINRVLQITKQPDLYYVAHSQGTLIMFTKLATDQQFATKVLNVYCLFHPINEAF</sequence>
<proteinExistence type="predicted"/>
<dbReference type="PANTHER" id="PTHR11005">
    <property type="entry name" value="LYSOSOMAL ACID LIPASE-RELATED"/>
    <property type="match status" value="1"/>
</dbReference>
<keyword evidence="2" id="KW-0443">Lipid metabolism</keyword>
<dbReference type="InterPro" id="IPR029058">
    <property type="entry name" value="AB_hydrolase_fold"/>
</dbReference>
<dbReference type="AlphaFoldDB" id="A0A0M3JPJ1"/>
<dbReference type="InterPro" id="IPR000073">
    <property type="entry name" value="AB_hydrolase_1"/>
</dbReference>
<evidence type="ECO:0000313" key="4">
    <source>
        <dbReference type="WBParaSite" id="ASIM_0000958801-mRNA-1"/>
    </source>
</evidence>
<name>A0A0M3JPJ1_ANISI</name>
<organism evidence="4">
    <name type="scientific">Anisakis simplex</name>
    <name type="common">Herring worm</name>
    <dbReference type="NCBI Taxonomy" id="6269"/>
    <lineage>
        <taxon>Eukaryota</taxon>
        <taxon>Metazoa</taxon>
        <taxon>Ecdysozoa</taxon>
        <taxon>Nematoda</taxon>
        <taxon>Chromadorea</taxon>
        <taxon>Rhabditida</taxon>
        <taxon>Spirurina</taxon>
        <taxon>Ascaridomorpha</taxon>
        <taxon>Ascaridoidea</taxon>
        <taxon>Anisakidae</taxon>
        <taxon>Anisakis</taxon>
        <taxon>Anisakis simplex complex</taxon>
    </lineage>
</organism>
<dbReference type="WBParaSite" id="ASIM_0000958801-mRNA-1">
    <property type="protein sequence ID" value="ASIM_0000958801-mRNA-1"/>
    <property type="gene ID" value="ASIM_0000958801"/>
</dbReference>
<accession>A0A0M3JPJ1</accession>
<evidence type="ECO:0000256" key="1">
    <source>
        <dbReference type="ARBA" id="ARBA00022963"/>
    </source>
</evidence>
<feature type="domain" description="AB hydrolase-1" evidence="3">
    <location>
        <begin position="8"/>
        <end position="88"/>
    </location>
</feature>